<dbReference type="InterPro" id="IPR011041">
    <property type="entry name" value="Quinoprot_gluc/sorb_DH_b-prop"/>
</dbReference>
<dbReference type="Proteomes" id="UP001245285">
    <property type="component" value="Unassembled WGS sequence"/>
</dbReference>
<dbReference type="PANTHER" id="PTHR33546:SF1">
    <property type="entry name" value="LARGE, MULTIFUNCTIONAL SECRETED PROTEIN"/>
    <property type="match status" value="1"/>
</dbReference>
<dbReference type="PANTHER" id="PTHR33546">
    <property type="entry name" value="LARGE, MULTIFUNCTIONAL SECRETED PROTEIN-RELATED"/>
    <property type="match status" value="1"/>
</dbReference>
<dbReference type="InterPro" id="IPR011042">
    <property type="entry name" value="6-blade_b-propeller_TolB-like"/>
</dbReference>
<dbReference type="EMBL" id="JAVRHO010000008">
    <property type="protein sequence ID" value="MDT0646445.1"/>
    <property type="molecule type" value="Genomic_DNA"/>
</dbReference>
<dbReference type="Gene3D" id="2.120.10.30">
    <property type="entry name" value="TolB, C-terminal domain"/>
    <property type="match status" value="1"/>
</dbReference>
<dbReference type="SUPFAM" id="SSF50952">
    <property type="entry name" value="Soluble quinoprotein glucose dehydrogenase"/>
    <property type="match status" value="1"/>
</dbReference>
<evidence type="ECO:0000313" key="1">
    <source>
        <dbReference type="EMBL" id="MDT0646445.1"/>
    </source>
</evidence>
<evidence type="ECO:0000313" key="2">
    <source>
        <dbReference type="Proteomes" id="UP001245285"/>
    </source>
</evidence>
<reference evidence="1 2" key="1">
    <citation type="submission" date="2023-09" db="EMBL/GenBank/DDBJ databases">
        <authorList>
            <person name="Rey-Velasco X."/>
        </authorList>
    </citation>
    <scope>NUCLEOTIDE SEQUENCE [LARGE SCALE GENOMIC DNA]</scope>
    <source>
        <strain evidence="1 2">F260</strain>
    </source>
</reference>
<keyword evidence="2" id="KW-1185">Reference proteome</keyword>
<dbReference type="RefSeq" id="WP_311494615.1">
    <property type="nucleotide sequence ID" value="NZ_JAVRHO010000008.1"/>
</dbReference>
<comment type="caution">
    <text evidence="1">The sequence shown here is derived from an EMBL/GenBank/DDBJ whole genome shotgun (WGS) entry which is preliminary data.</text>
</comment>
<proteinExistence type="predicted"/>
<sequence length="483" mass="52008">MKIKYVLTVLFAILLINQSCYRIMPSKGGGQISEVPSTRNIEPADVLLPDGYNIEVEATGLTFPTAVTFDDVGNLYVIEAGYSYGEVFLEPKLLRVEADGSTTTLYTGQKNGPWNGVTFYDGHFFIAEGGQLEGGKILKVSKEGQAEVLVEGLPSLGDHHTNGPVIKDGYLYFGQGTATNSGIVGNDNASFGWLHRFPDFHDIPCKDITVNAINSETKNVLSEDPDDKAVTGPFLPYNQKAEPNEVIKGAIPCTGAVMRVPINGGDLELVAWGFRNPYGLALAPDGQIYVTNNSYDVRGSRPVWGTGDLLFKLEQDAWYGWPDYNGNMSITHLEVPGEEDPKKILVNDPGTPPQPVASLGVHSSSNGISFSTNGNFGFEGQAFIAQFGDMAPGVGKVLSPVGYRVIRVDVESGIVEDFATNKAKKNGPASWLETGGLERPVSVQFSPDGSALYITDFGILATSKEGANPVKNSGVVWKITRQD</sequence>
<organism evidence="1 2">
    <name type="scientific">Autumnicola lenta</name>
    <dbReference type="NCBI Taxonomy" id="3075593"/>
    <lineage>
        <taxon>Bacteria</taxon>
        <taxon>Pseudomonadati</taxon>
        <taxon>Bacteroidota</taxon>
        <taxon>Flavobacteriia</taxon>
        <taxon>Flavobacteriales</taxon>
        <taxon>Flavobacteriaceae</taxon>
        <taxon>Autumnicola</taxon>
    </lineage>
</organism>
<accession>A0ABU3CJB0</accession>
<name>A0ABU3CJB0_9FLAO</name>
<protein>
    <submittedName>
        <fullName evidence="1">Uncharacterized protein</fullName>
    </submittedName>
</protein>
<gene>
    <name evidence="1" type="ORF">RM545_07075</name>
</gene>